<comment type="caution">
    <text evidence="1">The sequence shown here is derived from an EMBL/GenBank/DDBJ whole genome shotgun (WGS) entry which is preliminary data.</text>
</comment>
<evidence type="ECO:0000313" key="1">
    <source>
        <dbReference type="EMBL" id="GLQ23821.1"/>
    </source>
</evidence>
<evidence type="ECO:0000313" key="2">
    <source>
        <dbReference type="Proteomes" id="UP001161391"/>
    </source>
</evidence>
<organism evidence="1 2">
    <name type="scientific">Algimonas ampicilliniresistens</name>
    <dbReference type="NCBI Taxonomy" id="1298735"/>
    <lineage>
        <taxon>Bacteria</taxon>
        <taxon>Pseudomonadati</taxon>
        <taxon>Pseudomonadota</taxon>
        <taxon>Alphaproteobacteria</taxon>
        <taxon>Maricaulales</taxon>
        <taxon>Robiginitomaculaceae</taxon>
        <taxon>Algimonas</taxon>
    </lineage>
</organism>
<keyword evidence="2" id="KW-1185">Reference proteome</keyword>
<name>A0ABQ5V8E8_9PROT</name>
<dbReference type="EMBL" id="BSNK01000002">
    <property type="protein sequence ID" value="GLQ23821.1"/>
    <property type="molecule type" value="Genomic_DNA"/>
</dbReference>
<sequence>MARPWLNQPTDLIVQSATRIKVLERRGLDPRLLIRAAAGLKGSPGANPTTKAVAIKASLATPVVAQKAAVDLPALETAAVEMIIEAVAMVASQRHALGRAQRVKN</sequence>
<gene>
    <name evidence="1" type="ORF">GCM10007853_16950</name>
</gene>
<dbReference type="Proteomes" id="UP001161391">
    <property type="component" value="Unassembled WGS sequence"/>
</dbReference>
<reference evidence="1" key="2">
    <citation type="submission" date="2023-01" db="EMBL/GenBank/DDBJ databases">
        <title>Draft genome sequence of Algimonas ampicilliniresistens strain NBRC 108219.</title>
        <authorList>
            <person name="Sun Q."/>
            <person name="Mori K."/>
        </authorList>
    </citation>
    <scope>NUCLEOTIDE SEQUENCE</scope>
    <source>
        <strain evidence="1">NBRC 108219</strain>
    </source>
</reference>
<proteinExistence type="predicted"/>
<accession>A0ABQ5V8E8</accession>
<protein>
    <submittedName>
        <fullName evidence="1">Uncharacterized protein</fullName>
    </submittedName>
</protein>
<reference evidence="1" key="1">
    <citation type="journal article" date="2014" name="Int. J. Syst. Evol. Microbiol.">
        <title>Complete genome of a new Firmicutes species belonging to the dominant human colonic microbiota ('Ruminococcus bicirculans') reveals two chromosomes and a selective capacity to utilize plant glucans.</title>
        <authorList>
            <consortium name="NISC Comparative Sequencing Program"/>
            <person name="Wegmann U."/>
            <person name="Louis P."/>
            <person name="Goesmann A."/>
            <person name="Henrissat B."/>
            <person name="Duncan S.H."/>
            <person name="Flint H.J."/>
        </authorList>
    </citation>
    <scope>NUCLEOTIDE SEQUENCE</scope>
    <source>
        <strain evidence="1">NBRC 108219</strain>
    </source>
</reference>